<dbReference type="AlphaFoldDB" id="A0AA35KWU7"/>
<accession>A0AA35KWU7</accession>
<dbReference type="Proteomes" id="UP001178461">
    <property type="component" value="Chromosome 10"/>
</dbReference>
<reference evidence="1" key="1">
    <citation type="submission" date="2022-12" db="EMBL/GenBank/DDBJ databases">
        <authorList>
            <person name="Alioto T."/>
            <person name="Alioto T."/>
            <person name="Gomez Garrido J."/>
        </authorList>
    </citation>
    <scope>NUCLEOTIDE SEQUENCE</scope>
</reference>
<keyword evidence="2" id="KW-1185">Reference proteome</keyword>
<gene>
    <name evidence="1" type="ORF">PODLI_1B003583</name>
</gene>
<dbReference type="EMBL" id="OX395135">
    <property type="protein sequence ID" value="CAI5785781.1"/>
    <property type="molecule type" value="Genomic_DNA"/>
</dbReference>
<protein>
    <submittedName>
        <fullName evidence="1">Uncharacterized protein</fullName>
    </submittedName>
</protein>
<organism evidence="1 2">
    <name type="scientific">Podarcis lilfordi</name>
    <name type="common">Lilford's wall lizard</name>
    <dbReference type="NCBI Taxonomy" id="74358"/>
    <lineage>
        <taxon>Eukaryota</taxon>
        <taxon>Metazoa</taxon>
        <taxon>Chordata</taxon>
        <taxon>Craniata</taxon>
        <taxon>Vertebrata</taxon>
        <taxon>Euteleostomi</taxon>
        <taxon>Lepidosauria</taxon>
        <taxon>Squamata</taxon>
        <taxon>Bifurcata</taxon>
        <taxon>Unidentata</taxon>
        <taxon>Episquamata</taxon>
        <taxon>Laterata</taxon>
        <taxon>Lacertibaenia</taxon>
        <taxon>Lacertidae</taxon>
        <taxon>Podarcis</taxon>
    </lineage>
</organism>
<proteinExistence type="predicted"/>
<name>A0AA35KWU7_9SAUR</name>
<evidence type="ECO:0000313" key="1">
    <source>
        <dbReference type="EMBL" id="CAI5785781.1"/>
    </source>
</evidence>
<sequence>METVIQKSPGGATTTKNLLFYCVPILLNQLAVRDKLSLHCRETKYFSSSHPHGKDSKLYLRSTGSRPVKTLIALLRFIFIQDLQLHSGRTSQEINDRKEGSKMQS</sequence>
<evidence type="ECO:0000313" key="2">
    <source>
        <dbReference type="Proteomes" id="UP001178461"/>
    </source>
</evidence>